<organism evidence="1">
    <name type="scientific">marine sediment metagenome</name>
    <dbReference type="NCBI Taxonomy" id="412755"/>
    <lineage>
        <taxon>unclassified sequences</taxon>
        <taxon>metagenomes</taxon>
        <taxon>ecological metagenomes</taxon>
    </lineage>
</organism>
<accession>X1PUR7</accession>
<dbReference type="AlphaFoldDB" id="X1PUR7"/>
<protein>
    <submittedName>
        <fullName evidence="1">Uncharacterized protein</fullName>
    </submittedName>
</protein>
<evidence type="ECO:0000313" key="1">
    <source>
        <dbReference type="EMBL" id="GAI46276.1"/>
    </source>
</evidence>
<comment type="caution">
    <text evidence="1">The sequence shown here is derived from an EMBL/GenBank/DDBJ whole genome shotgun (WGS) entry which is preliminary data.</text>
</comment>
<reference evidence="1" key="1">
    <citation type="journal article" date="2014" name="Front. Microbiol.">
        <title>High frequency of phylogenetically diverse reductive dehalogenase-homologous genes in deep subseafloor sedimentary metagenomes.</title>
        <authorList>
            <person name="Kawai M."/>
            <person name="Futagami T."/>
            <person name="Toyoda A."/>
            <person name="Takaki Y."/>
            <person name="Nishi S."/>
            <person name="Hori S."/>
            <person name="Arai W."/>
            <person name="Tsubouchi T."/>
            <person name="Morono Y."/>
            <person name="Uchiyama I."/>
            <person name="Ito T."/>
            <person name="Fujiyama A."/>
            <person name="Inagaki F."/>
            <person name="Takami H."/>
        </authorList>
    </citation>
    <scope>NUCLEOTIDE SEQUENCE</scope>
    <source>
        <strain evidence="1">Expedition CK06-06</strain>
    </source>
</reference>
<proteinExistence type="predicted"/>
<feature type="non-terminal residue" evidence="1">
    <location>
        <position position="93"/>
    </location>
</feature>
<gene>
    <name evidence="1" type="ORF">S06H3_39843</name>
</gene>
<dbReference type="EMBL" id="BARV01024402">
    <property type="protein sequence ID" value="GAI46276.1"/>
    <property type="molecule type" value="Genomic_DNA"/>
</dbReference>
<name>X1PUR7_9ZZZZ</name>
<sequence>MRIKRIKLGRYSLIVVALLIAAVAGSYAIADFQGDRESDEVASARHTFECLDPEIVDTEVSKTEAIKVVEKIGYEPNNPEFVLIRDYTRNKTY</sequence>